<accession>A0A4Q7PKC2</accession>
<dbReference type="AlphaFoldDB" id="A0A4Q7PKC2"/>
<name>A0A4Q7PKC2_9FIRM</name>
<proteinExistence type="predicted"/>
<reference evidence="1 2" key="1">
    <citation type="submission" date="2019-02" db="EMBL/GenBank/DDBJ databases">
        <title>Genomic Encyclopedia of Type Strains, Phase IV (KMG-IV): sequencing the most valuable type-strain genomes for metagenomic binning, comparative biology and taxonomic classification.</title>
        <authorList>
            <person name="Goeker M."/>
        </authorList>
    </citation>
    <scope>NUCLEOTIDE SEQUENCE [LARGE SCALE GENOMIC DNA]</scope>
    <source>
        <strain evidence="1 2">DSM 29486</strain>
    </source>
</reference>
<keyword evidence="2" id="KW-1185">Reference proteome</keyword>
<organism evidence="1 2">
    <name type="scientific">Cuneatibacter caecimuris</name>
    <dbReference type="NCBI Taxonomy" id="1796618"/>
    <lineage>
        <taxon>Bacteria</taxon>
        <taxon>Bacillati</taxon>
        <taxon>Bacillota</taxon>
        <taxon>Clostridia</taxon>
        <taxon>Lachnospirales</taxon>
        <taxon>Lachnospiraceae</taxon>
        <taxon>Cuneatibacter</taxon>
    </lineage>
</organism>
<dbReference type="Proteomes" id="UP000292927">
    <property type="component" value="Unassembled WGS sequence"/>
</dbReference>
<evidence type="ECO:0000313" key="1">
    <source>
        <dbReference type="EMBL" id="RZT01171.1"/>
    </source>
</evidence>
<gene>
    <name evidence="1" type="ORF">EV209_1613</name>
</gene>
<dbReference type="EMBL" id="SGXF01000002">
    <property type="protein sequence ID" value="RZT01171.1"/>
    <property type="molecule type" value="Genomic_DNA"/>
</dbReference>
<comment type="caution">
    <text evidence="1">The sequence shown here is derived from an EMBL/GenBank/DDBJ whole genome shotgun (WGS) entry which is preliminary data.</text>
</comment>
<protein>
    <submittedName>
        <fullName evidence="1">Uncharacterized protein</fullName>
    </submittedName>
</protein>
<sequence length="98" mass="11471">MFSTLKEKLDFEYSNFYMLQMLSPKACIYRSAAEIDAKRRITRKLSTYHITSEDERKLLKLENLLDIIYDHLVDVEDFSDAMIINAAMDLISEVKDGK</sequence>
<evidence type="ECO:0000313" key="2">
    <source>
        <dbReference type="Proteomes" id="UP000292927"/>
    </source>
</evidence>